<dbReference type="GO" id="GO:0006623">
    <property type="term" value="P:protein targeting to vacuole"/>
    <property type="evidence" value="ECO:0007669"/>
    <property type="project" value="InterPro"/>
</dbReference>
<protein>
    <submittedName>
        <fullName evidence="6">Vacuolar assembly protein-like protein</fullName>
    </submittedName>
</protein>
<feature type="compositionally biased region" description="Polar residues" evidence="4">
    <location>
        <begin position="140"/>
        <end position="161"/>
    </location>
</feature>
<dbReference type="PANTHER" id="PTHR12616:SF1">
    <property type="entry name" value="VACUOLAR PROTEIN SORTING-ASSOCIATED PROTEIN 41 HOMOLOG"/>
    <property type="match status" value="1"/>
</dbReference>
<dbReference type="InterPro" id="IPR045111">
    <property type="entry name" value="Vps41/Vps8"/>
</dbReference>
<feature type="domain" description="Vps41 beta-propeller" evidence="5">
    <location>
        <begin position="172"/>
        <end position="234"/>
    </location>
</feature>
<accession>A0A2J6PL37</accession>
<evidence type="ECO:0000256" key="2">
    <source>
        <dbReference type="ARBA" id="ARBA00022927"/>
    </source>
</evidence>
<evidence type="ECO:0000256" key="1">
    <source>
        <dbReference type="ARBA" id="ARBA00022448"/>
    </source>
</evidence>
<dbReference type="GO" id="GO:0016236">
    <property type="term" value="P:macroautophagy"/>
    <property type="evidence" value="ECO:0007669"/>
    <property type="project" value="TreeGrafter"/>
</dbReference>
<dbReference type="GO" id="GO:0005770">
    <property type="term" value="C:late endosome"/>
    <property type="evidence" value="ECO:0007669"/>
    <property type="project" value="TreeGrafter"/>
</dbReference>
<dbReference type="PANTHER" id="PTHR12616">
    <property type="entry name" value="VACUOLAR PROTEIN SORTING VPS41"/>
    <property type="match status" value="1"/>
</dbReference>
<sequence>MVDASEEQGGTKDPKGKEPEGDGGDKTVADEQSVDESDVEEEDEDDEGGEDEPKLKYARLTSHLLPVYRNGDATSAFLVAGDKMFIGTHNGNIHVISLPSFKSLRFYHAHQASTTSITISPFPPPLPSAVPEAVSRIASHAQTPKKPSSATSDAPTNSPRTPQVPVVPNIPSNAIYIATSSIDGTVCVQSLVEHKDVQVRNFARPVQAVALSPDYKNDRTYVSGGLAGNLVLSVGGRAGTISTSTTTGTAAAAASGWLGTIGLGTNTGKDTILHSGEGTISTIKWSLSGKYIAWINEQGLKLMRSNLHLENADAESSWKRIGHVDRPQDDGWEEMAAVWKGRVEWIDERSLETDEDDKTRETAVSSPATAKLKQQVSKNNMRIEKLLVGWGGTVWIINVHPGGVGVGKNAGERSVGRPEIIKILRMDCIISGLSLYTPTLLLVLAYITPDEEEDQEKEPTKGHKSKLSTTSTGSEPRGGIRHRQNALSPELRLIDLNTSQEVDTDTLTVSRFERLSATDYHLGILPAPRASPIVQTSRGTLETLTGMGSGMWNATISATALLSSSAASTHSKGSKGSDSKQSGTSSARGNLGHRNTAIHAHLATPGMKIFIHSPYDCILATKRELSDHLTWLLEHEKYQQAWELIDEHPEVISSSPEKLAEIGPPTPDRAQASSDDFYEEASTVDSASRLINSSVEKEKRRVGELWIQQLIKGNDWATAGQVCGKVLGTAAQWEEYVYSFVGANKFDEITPYIPTTLLRPPLKSEIYEVILGFYIARNRPRAQELLDQWPPDLFNIKSITTVLENQLKYRDVREDSVEDGIVGRDWRIVMESLGKLHVAAGKPREALKCYISLQDADTAMNLIKQYHLVDAVADDIPGLILLRVSREQQKSAPIEELKEAASEAVALLVNEAQHGLVRPEVVIKQLEEKNMILYIFFYLSSLWKGDGIETHAGENIQRLMDESRTLVDGFADLAVHLFATYDRELLMDFLTKSTFYTFEKATQECEERDFIPELVYLYSKTGQTKRALYLIIDRLADVSQAISFAKEQNDSDLWEDLLDYSMDKPRFIRGLLEEVGTSINPITLVRRIPEGLEIEGLREGLSRMIKEHEIQHSISNGVAKVLRGEVAVAQNTLRSGQRKGVKFDVVHKPEDHVDVATSDVPNTQKVDPKPGHCIGCHEPFSEHETETLVGFACGHVFHLSHLLSYQHDSRPVTPPDVELDENGEWATTHSVGAKVTHARLLRDKIRDGCPVCAANIVS</sequence>
<dbReference type="Pfam" id="PF23411">
    <property type="entry name" value="Beta-prop_Vps41"/>
    <property type="match status" value="2"/>
</dbReference>
<feature type="region of interest" description="Disordered" evidence="4">
    <location>
        <begin position="451"/>
        <end position="485"/>
    </location>
</feature>
<reference evidence="6 7" key="1">
    <citation type="submission" date="2016-05" db="EMBL/GenBank/DDBJ databases">
        <title>A degradative enzymes factory behind the ericoid mycorrhizal symbiosis.</title>
        <authorList>
            <consortium name="DOE Joint Genome Institute"/>
            <person name="Martino E."/>
            <person name="Morin E."/>
            <person name="Grelet G."/>
            <person name="Kuo A."/>
            <person name="Kohler A."/>
            <person name="Daghino S."/>
            <person name="Barry K."/>
            <person name="Choi C."/>
            <person name="Cichocki N."/>
            <person name="Clum A."/>
            <person name="Copeland A."/>
            <person name="Hainaut M."/>
            <person name="Haridas S."/>
            <person name="Labutti K."/>
            <person name="Lindquist E."/>
            <person name="Lipzen A."/>
            <person name="Khouja H.-R."/>
            <person name="Murat C."/>
            <person name="Ohm R."/>
            <person name="Olson A."/>
            <person name="Spatafora J."/>
            <person name="Veneault-Fourrey C."/>
            <person name="Henrissat B."/>
            <person name="Grigoriev I."/>
            <person name="Martin F."/>
            <person name="Perotto S."/>
        </authorList>
    </citation>
    <scope>NUCLEOTIDE SEQUENCE [LARGE SCALE GENOMIC DNA]</scope>
    <source>
        <strain evidence="6 7">UAMH 7357</strain>
    </source>
</reference>
<proteinExistence type="predicted"/>
<evidence type="ECO:0000259" key="5">
    <source>
        <dbReference type="Pfam" id="PF23411"/>
    </source>
</evidence>
<dbReference type="CDD" id="cd16448">
    <property type="entry name" value="RING-H2"/>
    <property type="match status" value="1"/>
</dbReference>
<dbReference type="GO" id="GO:0034058">
    <property type="term" value="P:endosomal vesicle fusion"/>
    <property type="evidence" value="ECO:0007669"/>
    <property type="project" value="TreeGrafter"/>
</dbReference>
<dbReference type="Gene3D" id="2.130.10.10">
    <property type="entry name" value="YVTN repeat-like/Quinoprotein amine dehydrogenase"/>
    <property type="match status" value="1"/>
</dbReference>
<dbReference type="InterPro" id="IPR057780">
    <property type="entry name" value="Beta-prop_Vps41"/>
</dbReference>
<dbReference type="GO" id="GO:0030897">
    <property type="term" value="C:HOPS complex"/>
    <property type="evidence" value="ECO:0007669"/>
    <property type="project" value="TreeGrafter"/>
</dbReference>
<dbReference type="InterPro" id="IPR015943">
    <property type="entry name" value="WD40/YVTN_repeat-like_dom_sf"/>
</dbReference>
<feature type="domain" description="Vps41 beta-propeller" evidence="5">
    <location>
        <begin position="384"/>
        <end position="526"/>
    </location>
</feature>
<feature type="compositionally biased region" description="Polar residues" evidence="4">
    <location>
        <begin position="362"/>
        <end position="373"/>
    </location>
</feature>
<gene>
    <name evidence="6" type="ORF">NA56DRAFT_583234</name>
</gene>
<dbReference type="PROSITE" id="PS50236">
    <property type="entry name" value="CHCR"/>
    <property type="match status" value="1"/>
</dbReference>
<dbReference type="InterPro" id="IPR000547">
    <property type="entry name" value="Clathrin_H-chain/VPS_repeat"/>
</dbReference>
<dbReference type="STRING" id="1745343.A0A2J6PL37"/>
<feature type="compositionally biased region" description="Basic and acidic residues" evidence="4">
    <location>
        <begin position="351"/>
        <end position="361"/>
    </location>
</feature>
<dbReference type="EMBL" id="KZ613519">
    <property type="protein sequence ID" value="PMD14745.1"/>
    <property type="molecule type" value="Genomic_DNA"/>
</dbReference>
<keyword evidence="2" id="KW-0653">Protein transport</keyword>
<feature type="region of interest" description="Disordered" evidence="4">
    <location>
        <begin position="136"/>
        <end position="165"/>
    </location>
</feature>
<dbReference type="GO" id="GO:0009267">
    <property type="term" value="P:cellular response to starvation"/>
    <property type="evidence" value="ECO:0007669"/>
    <property type="project" value="TreeGrafter"/>
</dbReference>
<dbReference type="OrthoDB" id="244107at2759"/>
<keyword evidence="1" id="KW-0813">Transport</keyword>
<organism evidence="6 7">
    <name type="scientific">Hyaloscypha hepaticicola</name>
    <dbReference type="NCBI Taxonomy" id="2082293"/>
    <lineage>
        <taxon>Eukaryota</taxon>
        <taxon>Fungi</taxon>
        <taxon>Dikarya</taxon>
        <taxon>Ascomycota</taxon>
        <taxon>Pezizomycotina</taxon>
        <taxon>Leotiomycetes</taxon>
        <taxon>Helotiales</taxon>
        <taxon>Hyaloscyphaceae</taxon>
        <taxon>Hyaloscypha</taxon>
    </lineage>
</organism>
<feature type="compositionally biased region" description="Low complexity" evidence="4">
    <location>
        <begin position="567"/>
        <end position="586"/>
    </location>
</feature>
<dbReference type="Pfam" id="PF23556">
    <property type="entry name" value="TPR_Vps41"/>
    <property type="match status" value="1"/>
</dbReference>
<dbReference type="SMART" id="SM00299">
    <property type="entry name" value="CLH"/>
    <property type="match status" value="1"/>
</dbReference>
<evidence type="ECO:0000313" key="6">
    <source>
        <dbReference type="EMBL" id="PMD14745.1"/>
    </source>
</evidence>
<feature type="compositionally biased region" description="Acidic residues" evidence="4">
    <location>
        <begin position="32"/>
        <end position="50"/>
    </location>
</feature>
<evidence type="ECO:0000313" key="7">
    <source>
        <dbReference type="Proteomes" id="UP000235672"/>
    </source>
</evidence>
<dbReference type="InterPro" id="IPR011990">
    <property type="entry name" value="TPR-like_helical_dom_sf"/>
</dbReference>
<dbReference type="AlphaFoldDB" id="A0A2J6PL37"/>
<keyword evidence="7" id="KW-1185">Reference proteome</keyword>
<feature type="region of interest" description="Disordered" evidence="4">
    <location>
        <begin position="351"/>
        <end position="373"/>
    </location>
</feature>
<feature type="compositionally biased region" description="Basic and acidic residues" evidence="4">
    <location>
        <begin position="9"/>
        <end position="29"/>
    </location>
</feature>
<dbReference type="InterPro" id="IPR036322">
    <property type="entry name" value="WD40_repeat_dom_sf"/>
</dbReference>
<evidence type="ECO:0000256" key="3">
    <source>
        <dbReference type="PROSITE-ProRule" id="PRU01006"/>
    </source>
</evidence>
<dbReference type="Gene3D" id="1.25.40.10">
    <property type="entry name" value="Tetratricopeptide repeat domain"/>
    <property type="match status" value="1"/>
</dbReference>
<feature type="repeat" description="CHCR" evidence="3">
    <location>
        <begin position="910"/>
        <end position="1070"/>
    </location>
</feature>
<feature type="region of interest" description="Disordered" evidence="4">
    <location>
        <begin position="1"/>
        <end position="55"/>
    </location>
</feature>
<name>A0A2J6PL37_9HELO</name>
<dbReference type="SUPFAM" id="SSF50978">
    <property type="entry name" value="WD40 repeat-like"/>
    <property type="match status" value="1"/>
</dbReference>
<feature type="region of interest" description="Disordered" evidence="4">
    <location>
        <begin position="567"/>
        <end position="592"/>
    </location>
</feature>
<evidence type="ECO:0000256" key="4">
    <source>
        <dbReference type="SAM" id="MobiDB-lite"/>
    </source>
</evidence>
<dbReference type="Proteomes" id="UP000235672">
    <property type="component" value="Unassembled WGS sequence"/>
</dbReference>